<evidence type="ECO:0000313" key="2">
    <source>
        <dbReference type="Proteomes" id="UP001054945"/>
    </source>
</evidence>
<reference evidence="1 2" key="1">
    <citation type="submission" date="2021-06" db="EMBL/GenBank/DDBJ databases">
        <title>Caerostris extrusa draft genome.</title>
        <authorList>
            <person name="Kono N."/>
            <person name="Arakawa K."/>
        </authorList>
    </citation>
    <scope>NUCLEOTIDE SEQUENCE [LARGE SCALE GENOMIC DNA]</scope>
</reference>
<protein>
    <submittedName>
        <fullName evidence="1">Uncharacterized protein</fullName>
    </submittedName>
</protein>
<gene>
    <name evidence="1" type="ORF">CEXT_478951</name>
</gene>
<sequence length="111" mass="12808">MEGISVGLFVFEQIHSPSICDDSRAPFYNISSALKWRMDGISMELFVFYELWCSFAHCCTGPDMEIDVRHTSLVTDIRCLNIDHAEYECPNPRITPKNCLLHCVPHWITIK</sequence>
<proteinExistence type="predicted"/>
<keyword evidence="2" id="KW-1185">Reference proteome</keyword>
<accession>A0AAV4Y9T2</accession>
<dbReference type="AlphaFoldDB" id="A0AAV4Y9T2"/>
<dbReference type="EMBL" id="BPLR01001523">
    <property type="protein sequence ID" value="GIZ02919.1"/>
    <property type="molecule type" value="Genomic_DNA"/>
</dbReference>
<dbReference type="Proteomes" id="UP001054945">
    <property type="component" value="Unassembled WGS sequence"/>
</dbReference>
<evidence type="ECO:0000313" key="1">
    <source>
        <dbReference type="EMBL" id="GIZ02919.1"/>
    </source>
</evidence>
<organism evidence="1 2">
    <name type="scientific">Caerostris extrusa</name>
    <name type="common">Bark spider</name>
    <name type="synonym">Caerostris bankana</name>
    <dbReference type="NCBI Taxonomy" id="172846"/>
    <lineage>
        <taxon>Eukaryota</taxon>
        <taxon>Metazoa</taxon>
        <taxon>Ecdysozoa</taxon>
        <taxon>Arthropoda</taxon>
        <taxon>Chelicerata</taxon>
        <taxon>Arachnida</taxon>
        <taxon>Araneae</taxon>
        <taxon>Araneomorphae</taxon>
        <taxon>Entelegynae</taxon>
        <taxon>Araneoidea</taxon>
        <taxon>Araneidae</taxon>
        <taxon>Caerostris</taxon>
    </lineage>
</organism>
<comment type="caution">
    <text evidence="1">The sequence shown here is derived from an EMBL/GenBank/DDBJ whole genome shotgun (WGS) entry which is preliminary data.</text>
</comment>
<name>A0AAV4Y9T2_CAEEX</name>